<dbReference type="GO" id="GO:0006355">
    <property type="term" value="P:regulation of DNA-templated transcription"/>
    <property type="evidence" value="ECO:0007669"/>
    <property type="project" value="UniProtKB-UniRule"/>
</dbReference>
<dbReference type="AlphaFoldDB" id="A0A2N9I0H1"/>
<dbReference type="EMBL" id="OIVN01004524">
    <property type="protein sequence ID" value="SPD17888.1"/>
    <property type="molecule type" value="Genomic_DNA"/>
</dbReference>
<feature type="compositionally biased region" description="Polar residues" evidence="2">
    <location>
        <begin position="232"/>
        <end position="249"/>
    </location>
</feature>
<accession>A0A2N9I0H1</accession>
<dbReference type="PANTHER" id="PTHR31669">
    <property type="entry name" value="PROTEIN FAR1-RELATED SEQUENCE 10-RELATED"/>
    <property type="match status" value="1"/>
</dbReference>
<proteinExistence type="inferred from homology"/>
<name>A0A2N9I0H1_FAGSY</name>
<comment type="similarity">
    <text evidence="1">Belongs to the FHY3/FAR1 family.</text>
</comment>
<gene>
    <name evidence="3" type="ORF">FSB_LOCUS45770</name>
</gene>
<dbReference type="InterPro" id="IPR031052">
    <property type="entry name" value="FHY3/FAR1"/>
</dbReference>
<reference evidence="3" key="1">
    <citation type="submission" date="2018-02" db="EMBL/GenBank/DDBJ databases">
        <authorList>
            <person name="Cohen D.B."/>
            <person name="Kent A.D."/>
        </authorList>
    </citation>
    <scope>NUCLEOTIDE SEQUENCE</scope>
</reference>
<keyword evidence="1" id="KW-0479">Metal-binding</keyword>
<dbReference type="GO" id="GO:0008270">
    <property type="term" value="F:zinc ion binding"/>
    <property type="evidence" value="ECO:0007669"/>
    <property type="project" value="UniProtKB-UniRule"/>
</dbReference>
<organism evidence="3">
    <name type="scientific">Fagus sylvatica</name>
    <name type="common">Beechnut</name>
    <dbReference type="NCBI Taxonomy" id="28930"/>
    <lineage>
        <taxon>Eukaryota</taxon>
        <taxon>Viridiplantae</taxon>
        <taxon>Streptophyta</taxon>
        <taxon>Embryophyta</taxon>
        <taxon>Tracheophyta</taxon>
        <taxon>Spermatophyta</taxon>
        <taxon>Magnoliopsida</taxon>
        <taxon>eudicotyledons</taxon>
        <taxon>Gunneridae</taxon>
        <taxon>Pentapetalae</taxon>
        <taxon>rosids</taxon>
        <taxon>fabids</taxon>
        <taxon>Fagales</taxon>
        <taxon>Fagaceae</taxon>
        <taxon>Fagus</taxon>
    </lineage>
</organism>
<keyword evidence="1" id="KW-0539">Nucleus</keyword>
<evidence type="ECO:0000313" key="3">
    <source>
        <dbReference type="EMBL" id="SPD17888.1"/>
    </source>
</evidence>
<sequence>MESYHHFHIILRRMSGWLSYMRNGSDGFLAFLNSNFFAGMSIRLEKKILSDFECFKGKLECSSSSPMEKQFQEAYTHEIFKRECVTVLPDRYILDRWRKDIKRKHTYVSTCTDDVQHNPVLERYEKLHRLAVGVLEIGAESVENFNVLEKTEVVRSPMVVKRKGRPRMKRLKSSMEEAVSKPKKKRNTAAARNLAHSTSTTGVGGSAYGDWLYIKHVSMPHSNDGVIHLTNPMPSQSFVSESMSQTQAHGNEDQALNLP</sequence>
<dbReference type="GO" id="GO:0005634">
    <property type="term" value="C:nucleus"/>
    <property type="evidence" value="ECO:0007669"/>
    <property type="project" value="UniProtKB-SubCell"/>
</dbReference>
<protein>
    <recommendedName>
        <fullName evidence="1">Protein FAR1-RELATED SEQUENCE</fullName>
    </recommendedName>
</protein>
<keyword evidence="1" id="KW-0862">Zinc</keyword>
<evidence type="ECO:0000256" key="2">
    <source>
        <dbReference type="SAM" id="MobiDB-lite"/>
    </source>
</evidence>
<comment type="function">
    <text evidence="1">Putative transcription activator involved in regulating light control of development.</text>
</comment>
<evidence type="ECO:0000256" key="1">
    <source>
        <dbReference type="RuleBase" id="RU367018"/>
    </source>
</evidence>
<dbReference type="PANTHER" id="PTHR31669:SF283">
    <property type="entry name" value="PROTEIN FAR1-RELATED SEQUENCE"/>
    <property type="match status" value="1"/>
</dbReference>
<keyword evidence="1" id="KW-0863">Zinc-finger</keyword>
<feature type="region of interest" description="Disordered" evidence="2">
    <location>
        <begin position="226"/>
        <end position="259"/>
    </location>
</feature>
<comment type="subcellular location">
    <subcellularLocation>
        <location evidence="1">Nucleus</location>
    </subcellularLocation>
</comment>
<feature type="region of interest" description="Disordered" evidence="2">
    <location>
        <begin position="172"/>
        <end position="200"/>
    </location>
</feature>